<keyword evidence="4" id="KW-1185">Reference proteome</keyword>
<evidence type="ECO:0000313" key="4">
    <source>
        <dbReference type="Proteomes" id="UP000066480"/>
    </source>
</evidence>
<dbReference type="OrthoDB" id="8555652at2"/>
<dbReference type="Pfam" id="PF08279">
    <property type="entry name" value="HTH_11"/>
    <property type="match status" value="1"/>
</dbReference>
<dbReference type="Gene3D" id="1.10.10.10">
    <property type="entry name" value="Winged helix-like DNA-binding domain superfamily/Winged helix DNA-binding domain"/>
    <property type="match status" value="1"/>
</dbReference>
<reference evidence="3 4" key="1">
    <citation type="submission" date="2015-03" db="EMBL/GenBank/DDBJ databases">
        <title>Luteipulveratus halotolerans sp. nov., a novel actinobacterium (Dermacoccaceae) from Sarawak, Malaysia.</title>
        <authorList>
            <person name="Juboi H."/>
            <person name="Basik A."/>
            <person name="Shamsul S.S."/>
            <person name="Arnold P."/>
            <person name="Schmitt E.K."/>
            <person name="Sanglier J.-J."/>
            <person name="Yeo T."/>
        </authorList>
    </citation>
    <scope>NUCLEOTIDE SEQUENCE [LARGE SCALE GENOMIC DNA]</scope>
    <source>
        <strain evidence="3 4">MN07-A0370</strain>
    </source>
</reference>
<dbReference type="InterPro" id="IPR026881">
    <property type="entry name" value="WYL_dom"/>
</dbReference>
<dbReference type="RefSeq" id="WP_052590348.1">
    <property type="nucleotide sequence ID" value="NZ_CP011112.1"/>
</dbReference>
<feature type="domain" description="Helix-turn-helix type 11" evidence="1">
    <location>
        <begin position="7"/>
        <end position="62"/>
    </location>
</feature>
<dbReference type="Pfam" id="PF13280">
    <property type="entry name" value="WYL"/>
    <property type="match status" value="1"/>
</dbReference>
<accession>A0A0K1JFF3</accession>
<dbReference type="PATRIC" id="fig|571913.6.peg.1125"/>
<dbReference type="STRING" id="571913.VV02_05520"/>
<dbReference type="SUPFAM" id="SSF46785">
    <property type="entry name" value="Winged helix' DNA-binding domain"/>
    <property type="match status" value="1"/>
</dbReference>
<dbReference type="KEGG" id="lmoi:VV02_05520"/>
<protein>
    <recommendedName>
        <fullName evidence="5">DeoR faimly transcriptional regulator</fullName>
    </recommendedName>
</protein>
<dbReference type="AlphaFoldDB" id="A0A0K1JFF3"/>
<dbReference type="InterPro" id="IPR036388">
    <property type="entry name" value="WH-like_DNA-bd_sf"/>
</dbReference>
<dbReference type="EMBL" id="CP011112">
    <property type="protein sequence ID" value="AKU15452.1"/>
    <property type="molecule type" value="Genomic_DNA"/>
</dbReference>
<gene>
    <name evidence="3" type="ORF">VV02_05520</name>
</gene>
<dbReference type="PROSITE" id="PS52050">
    <property type="entry name" value="WYL"/>
    <property type="match status" value="1"/>
</dbReference>
<dbReference type="PANTHER" id="PTHR34580:SF3">
    <property type="entry name" value="PROTEIN PAFB"/>
    <property type="match status" value="1"/>
</dbReference>
<organism evidence="3 4">
    <name type="scientific">Luteipulveratus mongoliensis</name>
    <dbReference type="NCBI Taxonomy" id="571913"/>
    <lineage>
        <taxon>Bacteria</taxon>
        <taxon>Bacillati</taxon>
        <taxon>Actinomycetota</taxon>
        <taxon>Actinomycetes</taxon>
        <taxon>Micrococcales</taxon>
        <taxon>Dermacoccaceae</taxon>
        <taxon>Luteipulveratus</taxon>
    </lineage>
</organism>
<sequence length="316" mass="34490">MTNPSARLLRLLTLLQSRPMWSGPELVDQLGISARTLRYDVAKLRELGYPVNAAPGTAGGYRLSAGTTLPPLQLDDDEAVATALALRTATGSSGDLGEAAATALVKLEQVLPRRLRPQIATLREFTDATGASPSVDADLLVAMTAACRDCRRVRFDYVKHSGETSRRDVEPYRVVRAGGRWYLLAFDPGAGDWRSFRLDRLTPVHPDGPRFVRREAPEPDQVVRGIDRVFDRHHATVLVSAPAEAVAARLPARVPIEVVSQRRCRVHATGPTPQALALNLLQLDHDFVVEDCTSQTSDALATLSRRLEGHSPRTSA</sequence>
<dbReference type="InterPro" id="IPR013196">
    <property type="entry name" value="HTH_11"/>
</dbReference>
<feature type="domain" description="WYL" evidence="2">
    <location>
        <begin position="140"/>
        <end position="205"/>
    </location>
</feature>
<evidence type="ECO:0000259" key="1">
    <source>
        <dbReference type="Pfam" id="PF08279"/>
    </source>
</evidence>
<dbReference type="InterPro" id="IPR051534">
    <property type="entry name" value="CBASS_pafABC_assoc_protein"/>
</dbReference>
<name>A0A0K1JFF3_9MICO</name>
<dbReference type="InterPro" id="IPR036390">
    <property type="entry name" value="WH_DNA-bd_sf"/>
</dbReference>
<evidence type="ECO:0000259" key="2">
    <source>
        <dbReference type="Pfam" id="PF13280"/>
    </source>
</evidence>
<proteinExistence type="predicted"/>
<evidence type="ECO:0000313" key="3">
    <source>
        <dbReference type="EMBL" id="AKU15452.1"/>
    </source>
</evidence>
<evidence type="ECO:0008006" key="5">
    <source>
        <dbReference type="Google" id="ProtNLM"/>
    </source>
</evidence>
<dbReference type="PANTHER" id="PTHR34580">
    <property type="match status" value="1"/>
</dbReference>
<dbReference type="Proteomes" id="UP000066480">
    <property type="component" value="Chromosome"/>
</dbReference>